<dbReference type="InterPro" id="IPR006140">
    <property type="entry name" value="D-isomer_DH_NAD-bd"/>
</dbReference>
<dbReference type="SUPFAM" id="SSF51735">
    <property type="entry name" value="NAD(P)-binding Rossmann-fold domains"/>
    <property type="match status" value="1"/>
</dbReference>
<dbReference type="GO" id="GO:0051287">
    <property type="term" value="F:NAD binding"/>
    <property type="evidence" value="ECO:0007669"/>
    <property type="project" value="InterPro"/>
</dbReference>
<reference evidence="4 5" key="1">
    <citation type="submission" date="2021-05" db="EMBL/GenBank/DDBJ databases">
        <title>Novel species in genus Arthrobacter.</title>
        <authorList>
            <person name="Zhang G."/>
        </authorList>
    </citation>
    <scope>NUCLEOTIDE SEQUENCE [LARGE SCALE GENOMIC DNA]</scope>
    <source>
        <strain evidence="5">zg-ZUI227</strain>
    </source>
</reference>
<dbReference type="PANTHER" id="PTHR10996">
    <property type="entry name" value="2-HYDROXYACID DEHYDROGENASE-RELATED"/>
    <property type="match status" value="1"/>
</dbReference>
<dbReference type="KEGG" id="ajg:KKR91_11615"/>
<dbReference type="PROSITE" id="PS00671">
    <property type="entry name" value="D_2_HYDROXYACID_DH_3"/>
    <property type="match status" value="1"/>
</dbReference>
<sequence length="314" mass="33011">MRLVRTLTLPTEDLLEAVSPLPEGIRAGVWDLVGEPKGLDYAEIDAVVLPYATRGSWQQGLERVPNLVLLQAQSTGYDGLPEVVGSGVAIATAAGVHVAGTAELAVALILASLRGVDDAVRNAANGVWDSRRYPGLADRRVLLVGVGGIGTAIAQRLAPFEVELTRVGSRARTDETGPVHGTDELVTLAADAEVLVVITPLSEDTHHLINREVLAALPDGALVVNVARGPVVDTAALTDEVLSGRLHAALDVVDPEPLPAGHPLWGAPNAIITPHVGGNTEAFVPRIHKLLKEQVGRLARGDEPVNLVRRGPWA</sequence>
<dbReference type="GO" id="GO:0016618">
    <property type="term" value="F:hydroxypyruvate reductase [NAD(P)H] activity"/>
    <property type="evidence" value="ECO:0007669"/>
    <property type="project" value="TreeGrafter"/>
</dbReference>
<protein>
    <submittedName>
        <fullName evidence="4">2-hydroxyacid dehydrogenase</fullName>
    </submittedName>
</protein>
<dbReference type="GO" id="GO:0005829">
    <property type="term" value="C:cytosol"/>
    <property type="evidence" value="ECO:0007669"/>
    <property type="project" value="TreeGrafter"/>
</dbReference>
<keyword evidence="5" id="KW-1185">Reference proteome</keyword>
<dbReference type="InterPro" id="IPR036291">
    <property type="entry name" value="NAD(P)-bd_dom_sf"/>
</dbReference>
<dbReference type="InterPro" id="IPR050223">
    <property type="entry name" value="D-isomer_2-hydroxyacid_DH"/>
</dbReference>
<keyword evidence="1" id="KW-0560">Oxidoreductase</keyword>
<evidence type="ECO:0000313" key="5">
    <source>
        <dbReference type="Proteomes" id="UP000676885"/>
    </source>
</evidence>
<dbReference type="GO" id="GO:0030267">
    <property type="term" value="F:glyoxylate reductase (NADPH) activity"/>
    <property type="evidence" value="ECO:0007669"/>
    <property type="project" value="TreeGrafter"/>
</dbReference>
<dbReference type="Pfam" id="PF02826">
    <property type="entry name" value="2-Hacid_dh_C"/>
    <property type="match status" value="1"/>
</dbReference>
<accession>A0A975M893</accession>
<dbReference type="EMBL" id="CP076022">
    <property type="protein sequence ID" value="QWC11798.1"/>
    <property type="molecule type" value="Genomic_DNA"/>
</dbReference>
<dbReference type="Gene3D" id="3.40.50.720">
    <property type="entry name" value="NAD(P)-binding Rossmann-like Domain"/>
    <property type="match status" value="2"/>
</dbReference>
<evidence type="ECO:0000256" key="1">
    <source>
        <dbReference type="ARBA" id="ARBA00023002"/>
    </source>
</evidence>
<dbReference type="CDD" id="cd12166">
    <property type="entry name" value="2-Hacid_dh_7"/>
    <property type="match status" value="1"/>
</dbReference>
<keyword evidence="2" id="KW-0520">NAD</keyword>
<evidence type="ECO:0000259" key="3">
    <source>
        <dbReference type="Pfam" id="PF02826"/>
    </source>
</evidence>
<dbReference type="Proteomes" id="UP000676885">
    <property type="component" value="Chromosome"/>
</dbReference>
<name>A0A975M893_9MICC</name>
<proteinExistence type="predicted"/>
<evidence type="ECO:0000313" key="4">
    <source>
        <dbReference type="EMBL" id="QWC11798.1"/>
    </source>
</evidence>
<gene>
    <name evidence="4" type="ORF">KKR91_11615</name>
</gene>
<dbReference type="AlphaFoldDB" id="A0A975M893"/>
<evidence type="ECO:0000256" key="2">
    <source>
        <dbReference type="ARBA" id="ARBA00023027"/>
    </source>
</evidence>
<feature type="domain" description="D-isomer specific 2-hydroxyacid dehydrogenase NAD-binding" evidence="3">
    <location>
        <begin position="106"/>
        <end position="277"/>
    </location>
</feature>
<organism evidence="4 5">
    <name type="scientific">Arthrobacter jiangjiafuii</name>
    <dbReference type="NCBI Taxonomy" id="2817475"/>
    <lineage>
        <taxon>Bacteria</taxon>
        <taxon>Bacillati</taxon>
        <taxon>Actinomycetota</taxon>
        <taxon>Actinomycetes</taxon>
        <taxon>Micrococcales</taxon>
        <taxon>Micrococcaceae</taxon>
        <taxon>Arthrobacter</taxon>
    </lineage>
</organism>
<dbReference type="InterPro" id="IPR029753">
    <property type="entry name" value="D-isomer_DH_CS"/>
</dbReference>
<dbReference type="PANTHER" id="PTHR10996:SF178">
    <property type="entry name" value="2-HYDROXYACID DEHYDROGENASE YGL185C-RELATED"/>
    <property type="match status" value="1"/>
</dbReference>